<proteinExistence type="predicted"/>
<reference evidence="5 6" key="1">
    <citation type="submission" date="2024-05" db="EMBL/GenBank/DDBJ databases">
        <authorList>
            <person name="Duchaud E."/>
        </authorList>
    </citation>
    <scope>NUCLEOTIDE SEQUENCE [LARGE SCALE GENOMIC DNA]</scope>
    <source>
        <strain evidence="5">Ena-SAMPLE-TAB-13-05-2024-13:56:06:370-140309</strain>
    </source>
</reference>
<evidence type="ECO:0000313" key="5">
    <source>
        <dbReference type="EMBL" id="CAL2083441.1"/>
    </source>
</evidence>
<dbReference type="InterPro" id="IPR051496">
    <property type="entry name" value="H-rev107_PLA/AT"/>
</dbReference>
<name>A0ABP1EKL4_9FLAO</name>
<evidence type="ECO:0000256" key="2">
    <source>
        <dbReference type="ARBA" id="ARBA00022801"/>
    </source>
</evidence>
<keyword evidence="3" id="KW-0443">Lipid metabolism</keyword>
<evidence type="ECO:0000313" key="6">
    <source>
        <dbReference type="Proteomes" id="UP001497514"/>
    </source>
</evidence>
<evidence type="ECO:0000259" key="4">
    <source>
        <dbReference type="PROSITE" id="PS51934"/>
    </source>
</evidence>
<dbReference type="Pfam" id="PF04970">
    <property type="entry name" value="LRAT"/>
    <property type="match status" value="1"/>
</dbReference>
<evidence type="ECO:0000256" key="3">
    <source>
        <dbReference type="ARBA" id="ARBA00023098"/>
    </source>
</evidence>
<keyword evidence="1" id="KW-0808">Transferase</keyword>
<gene>
    <name evidence="5" type="ORF">TD3509T_1537</name>
</gene>
<keyword evidence="2" id="KW-0378">Hydrolase</keyword>
<dbReference type="PANTHER" id="PTHR13943">
    <property type="entry name" value="HRAS-LIKE SUPPRESSOR - RELATED"/>
    <property type="match status" value="1"/>
</dbReference>
<dbReference type="Gene3D" id="3.90.1720.10">
    <property type="entry name" value="endopeptidase domain like (from Nostoc punctiforme)"/>
    <property type="match status" value="1"/>
</dbReference>
<dbReference type="InterPro" id="IPR007053">
    <property type="entry name" value="LRAT_dom"/>
</dbReference>
<accession>A0ABP1EKL4</accession>
<dbReference type="RefSeq" id="WP_348719378.1">
    <property type="nucleotide sequence ID" value="NZ_OZ038524.1"/>
</dbReference>
<feature type="domain" description="LRAT" evidence="4">
    <location>
        <begin position="20"/>
        <end position="121"/>
    </location>
</feature>
<protein>
    <recommendedName>
        <fullName evidence="4">LRAT domain-containing protein</fullName>
    </recommendedName>
</protein>
<dbReference type="EMBL" id="OZ038524">
    <property type="protein sequence ID" value="CAL2083441.1"/>
    <property type="molecule type" value="Genomic_DNA"/>
</dbReference>
<keyword evidence="6" id="KW-1185">Reference proteome</keyword>
<organism evidence="5 6">
    <name type="scientific">Tenacibaculum dicentrarchi</name>
    <dbReference type="NCBI Taxonomy" id="669041"/>
    <lineage>
        <taxon>Bacteria</taxon>
        <taxon>Pseudomonadati</taxon>
        <taxon>Bacteroidota</taxon>
        <taxon>Flavobacteriia</taxon>
        <taxon>Flavobacteriales</taxon>
        <taxon>Flavobacteriaceae</taxon>
        <taxon>Tenacibaculum</taxon>
    </lineage>
</organism>
<dbReference type="Proteomes" id="UP001497514">
    <property type="component" value="Chromosome"/>
</dbReference>
<dbReference type="PROSITE" id="PS51934">
    <property type="entry name" value="LRAT"/>
    <property type="match status" value="1"/>
</dbReference>
<sequence>MNLTTFTTNYQLEETDAIVLKKSFLGMVDHYVIYMGKRENRPIFIANFQDGIKEIPYYEIQKYLNKYQPERIERFQGSYEERAIAFKRAVSRIGEKAYNYVSNNCEHFKNWVHYGENYSKQVNAVGNGAIVTGLTVGTIGLAKKNKTTAIVGASIIILGGILKKLSNN</sequence>
<dbReference type="PANTHER" id="PTHR13943:SF77">
    <property type="entry name" value="LRAT DOMAIN-CONTAINING PROTEIN"/>
    <property type="match status" value="1"/>
</dbReference>
<evidence type="ECO:0000256" key="1">
    <source>
        <dbReference type="ARBA" id="ARBA00022679"/>
    </source>
</evidence>